<sequence>MDYKNTVEGKAVQKKYRDILYSSRPKLPPGHTKMDINNRAKIFSPFAALRGYEEEIQSEGRDHLKGSRVELSEGEQEKLSEQLQKVTKGMRVAIRYFKDGFYEDIDGVVTCIDPIEQVVYLQAAEAGALEKEIPIEIAFGDILQIRGTEYRE</sequence>
<name>A0A6L8T4Y8_9FIRM</name>
<proteinExistence type="predicted"/>
<protein>
    <recommendedName>
        <fullName evidence="3">YolD-like protein</fullName>
    </recommendedName>
</protein>
<dbReference type="RefSeq" id="WP_118566798.1">
    <property type="nucleotide sequence ID" value="NZ_JANGDT010000037.1"/>
</dbReference>
<dbReference type="Pfam" id="PF08863">
    <property type="entry name" value="YolD"/>
    <property type="match status" value="1"/>
</dbReference>
<gene>
    <name evidence="1" type="ORF">GT728_15435</name>
</gene>
<evidence type="ECO:0000313" key="2">
    <source>
        <dbReference type="Proteomes" id="UP000477285"/>
    </source>
</evidence>
<organism evidence="1 2">
    <name type="scientific">Blautia wexlerae</name>
    <dbReference type="NCBI Taxonomy" id="418240"/>
    <lineage>
        <taxon>Bacteria</taxon>
        <taxon>Bacillati</taxon>
        <taxon>Bacillota</taxon>
        <taxon>Clostridia</taxon>
        <taxon>Lachnospirales</taxon>
        <taxon>Lachnospiraceae</taxon>
        <taxon>Blautia</taxon>
    </lineage>
</organism>
<reference evidence="1 2" key="1">
    <citation type="journal article" date="2019" name="Nat. Med.">
        <title>A library of human gut bacterial isolates paired with longitudinal multiomics data enables mechanistic microbiome research.</title>
        <authorList>
            <person name="Poyet M."/>
            <person name="Groussin M."/>
            <person name="Gibbons S.M."/>
            <person name="Avila-Pacheco J."/>
            <person name="Jiang X."/>
            <person name="Kearney S.M."/>
            <person name="Perrotta A.R."/>
            <person name="Berdy B."/>
            <person name="Zhao S."/>
            <person name="Lieberman T.D."/>
            <person name="Swanson P.K."/>
            <person name="Smith M."/>
            <person name="Roesemann S."/>
            <person name="Alexander J.E."/>
            <person name="Rich S.A."/>
            <person name="Livny J."/>
            <person name="Vlamakis H."/>
            <person name="Clish C."/>
            <person name="Bullock K."/>
            <person name="Deik A."/>
            <person name="Scott J."/>
            <person name="Pierce K.A."/>
            <person name="Xavier R.J."/>
            <person name="Alm E.J."/>
        </authorList>
    </citation>
    <scope>NUCLEOTIDE SEQUENCE [LARGE SCALE GENOMIC DNA]</scope>
    <source>
        <strain evidence="1 2">BIOML-A1</strain>
    </source>
</reference>
<dbReference type="Proteomes" id="UP000477285">
    <property type="component" value="Unassembled WGS sequence"/>
</dbReference>
<evidence type="ECO:0008006" key="3">
    <source>
        <dbReference type="Google" id="ProtNLM"/>
    </source>
</evidence>
<dbReference type="InterPro" id="IPR014962">
    <property type="entry name" value="YolD"/>
</dbReference>
<dbReference type="AlphaFoldDB" id="A0A6L8T4Y8"/>
<dbReference type="EMBL" id="WWVQ01000044">
    <property type="protein sequence ID" value="MZL34549.1"/>
    <property type="molecule type" value="Genomic_DNA"/>
</dbReference>
<comment type="caution">
    <text evidence="1">The sequence shown here is derived from an EMBL/GenBank/DDBJ whole genome shotgun (WGS) entry which is preliminary data.</text>
</comment>
<accession>A0A6L8T4Y8</accession>
<evidence type="ECO:0000313" key="1">
    <source>
        <dbReference type="EMBL" id="MZL34549.1"/>
    </source>
</evidence>